<dbReference type="PANTHER" id="PTHR46366:SF1">
    <property type="entry name" value="PDZ DOMAIN-CONTAINING PROTEIN C1685.05"/>
    <property type="match status" value="1"/>
</dbReference>
<dbReference type="PANTHER" id="PTHR46366">
    <property type="entry name" value="PRO-APOPTOTIC SERINE PROTEASE NMA111"/>
    <property type="match status" value="1"/>
</dbReference>
<dbReference type="AlphaFoldDB" id="A0A2U1PCY3"/>
<organism evidence="1 2">
    <name type="scientific">Artemisia annua</name>
    <name type="common">Sweet wormwood</name>
    <dbReference type="NCBI Taxonomy" id="35608"/>
    <lineage>
        <taxon>Eukaryota</taxon>
        <taxon>Viridiplantae</taxon>
        <taxon>Streptophyta</taxon>
        <taxon>Embryophyta</taxon>
        <taxon>Tracheophyta</taxon>
        <taxon>Spermatophyta</taxon>
        <taxon>Magnoliopsida</taxon>
        <taxon>eudicotyledons</taxon>
        <taxon>Gunneridae</taxon>
        <taxon>Pentapetalae</taxon>
        <taxon>asterids</taxon>
        <taxon>campanulids</taxon>
        <taxon>Asterales</taxon>
        <taxon>Asteraceae</taxon>
        <taxon>Asteroideae</taxon>
        <taxon>Anthemideae</taxon>
        <taxon>Artemisiinae</taxon>
        <taxon>Artemisia</taxon>
    </lineage>
</organism>
<keyword evidence="2" id="KW-1185">Reference proteome</keyword>
<name>A0A2U1PCY3_ARTAN</name>
<proteinExistence type="predicted"/>
<gene>
    <name evidence="1" type="ORF">CTI12_AA167400</name>
</gene>
<dbReference type="OrthoDB" id="4217619at2759"/>
<sequence>MFNNFRVLFVPMVSHVFEFMTVNFRWQCIRGAALKRFEWGCGGCVFKKQTGQDKKIPLAMDSQVEGLMMDIATFFIILCFRKTTYKEIEHEQFVRLKTGNLNEKPRVLSLKWDLRYWPTWELRCDPQIVTWLRKIIKSLGIGDSL</sequence>
<accession>A0A2U1PCY3</accession>
<dbReference type="STRING" id="35608.A0A2U1PCY3"/>
<dbReference type="Proteomes" id="UP000245207">
    <property type="component" value="Unassembled WGS sequence"/>
</dbReference>
<dbReference type="EMBL" id="PKPP01001326">
    <property type="protein sequence ID" value="PWA83616.1"/>
    <property type="molecule type" value="Genomic_DNA"/>
</dbReference>
<comment type="caution">
    <text evidence="1">The sequence shown here is derived from an EMBL/GenBank/DDBJ whole genome shotgun (WGS) entry which is preliminary data.</text>
</comment>
<protein>
    <submittedName>
        <fullName evidence="1">Peptidase S1C, Peptidase S1, PA clan, PDZ-like domain protein</fullName>
    </submittedName>
</protein>
<evidence type="ECO:0000313" key="1">
    <source>
        <dbReference type="EMBL" id="PWA83616.1"/>
    </source>
</evidence>
<reference evidence="1 2" key="1">
    <citation type="journal article" date="2018" name="Mol. Plant">
        <title>The genome of Artemisia annua provides insight into the evolution of Asteraceae family and artemisinin biosynthesis.</title>
        <authorList>
            <person name="Shen Q."/>
            <person name="Zhang L."/>
            <person name="Liao Z."/>
            <person name="Wang S."/>
            <person name="Yan T."/>
            <person name="Shi P."/>
            <person name="Liu M."/>
            <person name="Fu X."/>
            <person name="Pan Q."/>
            <person name="Wang Y."/>
            <person name="Lv Z."/>
            <person name="Lu X."/>
            <person name="Zhang F."/>
            <person name="Jiang W."/>
            <person name="Ma Y."/>
            <person name="Chen M."/>
            <person name="Hao X."/>
            <person name="Li L."/>
            <person name="Tang Y."/>
            <person name="Lv G."/>
            <person name="Zhou Y."/>
            <person name="Sun X."/>
            <person name="Brodelius P.E."/>
            <person name="Rose J.K.C."/>
            <person name="Tang K."/>
        </authorList>
    </citation>
    <scope>NUCLEOTIDE SEQUENCE [LARGE SCALE GENOMIC DNA]</scope>
    <source>
        <strain evidence="2">cv. Huhao1</strain>
        <tissue evidence="1">Leaf</tissue>
    </source>
</reference>
<evidence type="ECO:0000313" key="2">
    <source>
        <dbReference type="Proteomes" id="UP000245207"/>
    </source>
</evidence>